<feature type="region of interest" description="Disordered" evidence="14">
    <location>
        <begin position="138"/>
        <end position="173"/>
    </location>
</feature>
<dbReference type="EMBL" id="VZRG01001114">
    <property type="protein sequence ID" value="NWT55363.1"/>
    <property type="molecule type" value="Genomic_DNA"/>
</dbReference>
<evidence type="ECO:0000256" key="2">
    <source>
        <dbReference type="ARBA" id="ARBA00004230"/>
    </source>
</evidence>
<evidence type="ECO:0000256" key="10">
    <source>
        <dbReference type="ARBA" id="ARBA00023069"/>
    </source>
</evidence>
<keyword evidence="9" id="KW-0175">Coiled coil</keyword>
<feature type="compositionally biased region" description="Basic and acidic residues" evidence="14">
    <location>
        <begin position="53"/>
        <end position="71"/>
    </location>
</feature>
<evidence type="ECO:0000313" key="15">
    <source>
        <dbReference type="EMBL" id="NWT55363.1"/>
    </source>
</evidence>
<evidence type="ECO:0000256" key="1">
    <source>
        <dbReference type="ARBA" id="ARBA00002213"/>
    </source>
</evidence>
<keyword evidence="11" id="KW-0206">Cytoskeleton</keyword>
<keyword evidence="7" id="KW-0493">Microtubule</keyword>
<dbReference type="GO" id="GO:0008017">
    <property type="term" value="F:microtubule binding"/>
    <property type="evidence" value="ECO:0007669"/>
    <property type="project" value="InterPro"/>
</dbReference>
<feature type="compositionally biased region" description="Basic and acidic residues" evidence="14">
    <location>
        <begin position="35"/>
        <end position="46"/>
    </location>
</feature>
<feature type="region of interest" description="Disordered" evidence="14">
    <location>
        <begin position="1"/>
        <end position="80"/>
    </location>
</feature>
<evidence type="ECO:0000256" key="14">
    <source>
        <dbReference type="SAM" id="MobiDB-lite"/>
    </source>
</evidence>
<feature type="compositionally biased region" description="Basic and acidic residues" evidence="14">
    <location>
        <begin position="288"/>
        <end position="297"/>
    </location>
</feature>
<feature type="region of interest" description="Disordered" evidence="14">
    <location>
        <begin position="93"/>
        <end position="125"/>
    </location>
</feature>
<dbReference type="PANTHER" id="PTHR14320">
    <property type="entry name" value="COILED-COIL DOMAIN-CONTAINING PROTEIN 181"/>
    <property type="match status" value="1"/>
</dbReference>
<comment type="function">
    <text evidence="1">Microtubule-binding protein that localizes to the microtubular manchette of elongating spermatids.</text>
</comment>
<reference evidence="15 16" key="1">
    <citation type="submission" date="2019-09" db="EMBL/GenBank/DDBJ databases">
        <title>Bird 10,000 Genomes (B10K) Project - Family phase.</title>
        <authorList>
            <person name="Zhang G."/>
        </authorList>
    </citation>
    <scope>NUCLEOTIDE SEQUENCE [LARGE SCALE GENOMIC DNA]</scope>
    <source>
        <strain evidence="15">B10K-DU-002-60</strain>
        <tissue evidence="15">Muscle</tissue>
    </source>
</reference>
<dbReference type="GO" id="GO:0031514">
    <property type="term" value="C:motile cilium"/>
    <property type="evidence" value="ECO:0007669"/>
    <property type="project" value="UniProtKB-SubCell"/>
</dbReference>
<evidence type="ECO:0000256" key="3">
    <source>
        <dbReference type="ARBA" id="ARBA00004245"/>
    </source>
</evidence>
<evidence type="ECO:0000256" key="7">
    <source>
        <dbReference type="ARBA" id="ARBA00022701"/>
    </source>
</evidence>
<dbReference type="PANTHER" id="PTHR14320:SF2">
    <property type="entry name" value="COILED-COIL DOMAIN-CONTAINING PROTEIN 181"/>
    <property type="match status" value="1"/>
</dbReference>
<comment type="similarity">
    <text evidence="4">Belongs to the CCDC181 family.</text>
</comment>
<protein>
    <recommendedName>
        <fullName evidence="5">Coiled-coil domain-containing protein 181</fullName>
    </recommendedName>
</protein>
<evidence type="ECO:0000256" key="5">
    <source>
        <dbReference type="ARBA" id="ARBA00022306"/>
    </source>
</evidence>
<evidence type="ECO:0000256" key="6">
    <source>
        <dbReference type="ARBA" id="ARBA00022490"/>
    </source>
</evidence>
<feature type="compositionally biased region" description="Low complexity" evidence="14">
    <location>
        <begin position="298"/>
        <end position="310"/>
    </location>
</feature>
<evidence type="ECO:0000256" key="4">
    <source>
        <dbReference type="ARBA" id="ARBA00005737"/>
    </source>
</evidence>
<feature type="compositionally biased region" description="Basic and acidic residues" evidence="14">
    <location>
        <begin position="267"/>
        <end position="281"/>
    </location>
</feature>
<feature type="non-terminal residue" evidence="15">
    <location>
        <position position="470"/>
    </location>
</feature>
<comment type="subcellular location">
    <subcellularLocation>
        <location evidence="2">Cell projection</location>
        <location evidence="2">Cilium</location>
        <location evidence="2">Flagellum</location>
    </subcellularLocation>
    <subcellularLocation>
        <location evidence="3">Cytoplasm</location>
        <location evidence="3">Cytoskeleton</location>
    </subcellularLocation>
</comment>
<keyword evidence="10" id="KW-0969">Cilium</keyword>
<keyword evidence="6" id="KW-0963">Cytoplasm</keyword>
<evidence type="ECO:0000256" key="11">
    <source>
        <dbReference type="ARBA" id="ARBA00023212"/>
    </source>
</evidence>
<organism evidence="15 16">
    <name type="scientific">Erythrocercus mccallii</name>
    <dbReference type="NCBI Taxonomy" id="107208"/>
    <lineage>
        <taxon>Eukaryota</taxon>
        <taxon>Metazoa</taxon>
        <taxon>Chordata</taxon>
        <taxon>Craniata</taxon>
        <taxon>Vertebrata</taxon>
        <taxon>Euteleostomi</taxon>
        <taxon>Archelosauria</taxon>
        <taxon>Archosauria</taxon>
        <taxon>Dinosauria</taxon>
        <taxon>Saurischia</taxon>
        <taxon>Theropoda</taxon>
        <taxon>Coelurosauria</taxon>
        <taxon>Aves</taxon>
        <taxon>Neognathae</taxon>
        <taxon>Neoaves</taxon>
        <taxon>Telluraves</taxon>
        <taxon>Australaves</taxon>
        <taxon>Passeriformes</taxon>
        <taxon>Corvoidea</taxon>
        <taxon>Dicruridae</taxon>
        <taxon>Erythrocercus</taxon>
    </lineage>
</organism>
<dbReference type="Proteomes" id="UP000532437">
    <property type="component" value="Unassembled WGS sequence"/>
</dbReference>
<evidence type="ECO:0000313" key="16">
    <source>
        <dbReference type="Proteomes" id="UP000532437"/>
    </source>
</evidence>
<comment type="caution">
    <text evidence="15">The sequence shown here is derived from an EMBL/GenBank/DDBJ whole genome shotgun (WGS) entry which is preliminary data.</text>
</comment>
<comment type="subunit">
    <text evidence="13">Homodimer. Interacts with HOOK1. Interacts with HOOK2. Interacts with HOOK3.</text>
</comment>
<feature type="compositionally biased region" description="Acidic residues" evidence="14">
    <location>
        <begin position="17"/>
        <end position="34"/>
    </location>
</feature>
<sequence length="470" mass="55289">TKMSEKEDQADVGDLTENAEYEDDFEKDPESLTDEEGKQNLDQKENPEEEDVAQIHKATDSFQKDNEKMEENLDQLSDADVKVIYSNEKYLESRAEEKDHESARESSIQESKLEGDQELDEVEDEELKHYVLGEIEEANKDLENQNPADQSREQKLKFKDEMGLQAPPPEDAEVGQCTDLARREDFSVALSQLHISDDKGQKYAGPDEEMTDGKILVEKDKKFELLCLCDIESQGILPPISVSFTDDETQQRSPKSPRSSSLPAASEMKETPPSDSKHHPDSALNGAKDQREQKTESASKSVKSSTYSLTPRQKELRKQIELRKERLKREEEERIRELEELKRRQNELVFRAWLQKKKEQIQEEKRNRRAKKLEELRLKEVSRDPEEAYRLWLKKKHQQYVKEKRLEYLRRQTEEVSFFPSAEECDRAFRDWLRRKREEKQAAELAAKERVRQIRLEARRARKMRNIQYI</sequence>
<feature type="compositionally biased region" description="Acidic residues" evidence="14">
    <location>
        <begin position="116"/>
        <end position="125"/>
    </location>
</feature>
<evidence type="ECO:0000256" key="9">
    <source>
        <dbReference type="ARBA" id="ARBA00023054"/>
    </source>
</evidence>
<dbReference type="GO" id="GO:0005874">
    <property type="term" value="C:microtubule"/>
    <property type="evidence" value="ECO:0007669"/>
    <property type="project" value="UniProtKB-KW"/>
</dbReference>
<dbReference type="InterPro" id="IPR026687">
    <property type="entry name" value="CCDC181"/>
</dbReference>
<feature type="compositionally biased region" description="Low complexity" evidence="14">
    <location>
        <begin position="252"/>
        <end position="266"/>
    </location>
</feature>
<gene>
    <name evidence="15" type="primary">Ccdc181</name>
    <name evidence="15" type="ORF">ERYMCC_R12160</name>
</gene>
<feature type="compositionally biased region" description="Basic and acidic residues" evidence="14">
    <location>
        <begin position="93"/>
        <end position="104"/>
    </location>
</feature>
<feature type="region of interest" description="Disordered" evidence="14">
    <location>
        <begin position="238"/>
        <end position="315"/>
    </location>
</feature>
<keyword evidence="12" id="KW-0966">Cell projection</keyword>
<dbReference type="AlphaFoldDB" id="A0A7K5PJV8"/>
<feature type="non-terminal residue" evidence="15">
    <location>
        <position position="1"/>
    </location>
</feature>
<evidence type="ECO:0000256" key="8">
    <source>
        <dbReference type="ARBA" id="ARBA00022846"/>
    </source>
</evidence>
<keyword evidence="16" id="KW-1185">Reference proteome</keyword>
<evidence type="ECO:0000256" key="13">
    <source>
        <dbReference type="ARBA" id="ARBA00047162"/>
    </source>
</evidence>
<evidence type="ECO:0000256" key="12">
    <source>
        <dbReference type="ARBA" id="ARBA00023273"/>
    </source>
</evidence>
<proteinExistence type="inferred from homology"/>
<accession>A0A7K5PJV8</accession>
<keyword evidence="8" id="KW-0282">Flagellum</keyword>
<name>A0A7K5PJV8_9CORV</name>
<feature type="compositionally biased region" description="Basic and acidic residues" evidence="14">
    <location>
        <begin position="150"/>
        <end position="162"/>
    </location>
</feature>